<organism evidence="9 11">
    <name type="scientific">Fopius arisanus</name>
    <dbReference type="NCBI Taxonomy" id="64838"/>
    <lineage>
        <taxon>Eukaryota</taxon>
        <taxon>Metazoa</taxon>
        <taxon>Ecdysozoa</taxon>
        <taxon>Arthropoda</taxon>
        <taxon>Hexapoda</taxon>
        <taxon>Insecta</taxon>
        <taxon>Pterygota</taxon>
        <taxon>Neoptera</taxon>
        <taxon>Endopterygota</taxon>
        <taxon>Hymenoptera</taxon>
        <taxon>Apocrita</taxon>
        <taxon>Ichneumonoidea</taxon>
        <taxon>Braconidae</taxon>
        <taxon>Opiinae</taxon>
        <taxon>Fopius</taxon>
    </lineage>
</organism>
<dbReference type="SUPFAM" id="SSF51445">
    <property type="entry name" value="(Trans)glycosidases"/>
    <property type="match status" value="1"/>
</dbReference>
<evidence type="ECO:0000256" key="6">
    <source>
        <dbReference type="SAM" id="MobiDB-lite"/>
    </source>
</evidence>
<feature type="region of interest" description="Disordered" evidence="6">
    <location>
        <begin position="651"/>
        <end position="691"/>
    </location>
</feature>
<evidence type="ECO:0000256" key="5">
    <source>
        <dbReference type="ARBA" id="ARBA00023295"/>
    </source>
</evidence>
<dbReference type="InterPro" id="IPR045857">
    <property type="entry name" value="O16G_dom_2"/>
</dbReference>
<dbReference type="InterPro" id="IPR006047">
    <property type="entry name" value="GH13_cat_dom"/>
</dbReference>
<dbReference type="EC" id="3.2.1.20" evidence="3"/>
<dbReference type="RefSeq" id="XP_011306567.1">
    <property type="nucleotide sequence ID" value="XM_011308265.1"/>
</dbReference>
<dbReference type="GeneID" id="105268595"/>
<proteinExistence type="inferred from homology"/>
<accession>A0A9R1U4A4</accession>
<dbReference type="OrthoDB" id="1740265at2759"/>
<dbReference type="PANTHER" id="PTHR10357:SF179">
    <property type="entry name" value="NEUTRAL AND BASIC AMINO ACID TRANSPORT PROTEIN RBAT"/>
    <property type="match status" value="1"/>
</dbReference>
<dbReference type="KEGG" id="fas:105268595"/>
<evidence type="ECO:0000313" key="10">
    <source>
        <dbReference type="RefSeq" id="XP_011306567.1"/>
    </source>
</evidence>
<gene>
    <name evidence="10 11" type="primary">LOC105268595</name>
</gene>
<evidence type="ECO:0000256" key="4">
    <source>
        <dbReference type="ARBA" id="ARBA00023180"/>
    </source>
</evidence>
<evidence type="ECO:0000256" key="1">
    <source>
        <dbReference type="ARBA" id="ARBA00001657"/>
    </source>
</evidence>
<dbReference type="PANTHER" id="PTHR10357">
    <property type="entry name" value="ALPHA-AMYLASE FAMILY MEMBER"/>
    <property type="match status" value="1"/>
</dbReference>
<dbReference type="AlphaFoldDB" id="A0A9R1TCH6"/>
<feature type="compositionally biased region" description="Polar residues" evidence="6">
    <location>
        <begin position="674"/>
        <end position="684"/>
    </location>
</feature>
<comment type="catalytic activity">
    <reaction evidence="1">
        <text>Hydrolysis of terminal, non-reducing (1-&gt;4)-linked alpha-D-glucose residues with release of alpha-D-glucose.</text>
        <dbReference type="EC" id="3.2.1.20"/>
    </reaction>
</comment>
<dbReference type="RefSeq" id="XP_011306568.1">
    <property type="nucleotide sequence ID" value="XM_011308266.1"/>
</dbReference>
<feature type="domain" description="Glycosyl hydrolase family 13 catalytic" evidence="8">
    <location>
        <begin position="36"/>
        <end position="453"/>
    </location>
</feature>
<feature type="signal peptide" evidence="7">
    <location>
        <begin position="1"/>
        <end position="25"/>
    </location>
</feature>
<dbReference type="GO" id="GO:0004558">
    <property type="term" value="F:alpha-1,4-glucosidase activity"/>
    <property type="evidence" value="ECO:0007669"/>
    <property type="project" value="UniProtKB-EC"/>
</dbReference>
<keyword evidence="5" id="KW-0378">Hydrolase</keyword>
<keyword evidence="5" id="KW-0326">Glycosidase</keyword>
<evidence type="ECO:0000256" key="2">
    <source>
        <dbReference type="ARBA" id="ARBA00008061"/>
    </source>
</evidence>
<accession>A0A9R1TCH6</accession>
<feature type="compositionally biased region" description="Acidic residues" evidence="6">
    <location>
        <begin position="586"/>
        <end position="596"/>
    </location>
</feature>
<dbReference type="FunFam" id="3.90.400.10:FF:000001">
    <property type="entry name" value="Maltase A3, isoform A"/>
    <property type="match status" value="1"/>
</dbReference>
<evidence type="ECO:0000313" key="11">
    <source>
        <dbReference type="RefSeq" id="XP_011306568.1"/>
    </source>
</evidence>
<keyword evidence="9" id="KW-1185">Reference proteome</keyword>
<dbReference type="Pfam" id="PF00128">
    <property type="entry name" value="Alpha-amylase"/>
    <property type="match status" value="1"/>
</dbReference>
<evidence type="ECO:0000256" key="7">
    <source>
        <dbReference type="SAM" id="SignalP"/>
    </source>
</evidence>
<comment type="similarity">
    <text evidence="2">Belongs to the glycosyl hydrolase 13 family.</text>
</comment>
<name>A0A9R1TCH6_9HYME</name>
<sequence length="717" mass="81003">MATGRGLALLALFLAVQTGSPITAADDWWKDTLIYEIGPRAFQDSDGDGNGDLSGIVQRLDYLQDLGVETICLNPIYPSPMIASGYDISNYTDIHPIFGDMEDFNRLVDEIHRREMKVILDIVPNHSSTEHNWFNESINRIDPYTDYYIWADGTVDANGTRHPPNDWTSFNGDENGSAWTWNDARGQWYYHKYHEAQPDLNLKNEDVVRELLDIIKFWLERGVDGFVFSEVRDLFVDPILGDEGSSNATTGSFESLETSNLLYEIREYTNNWTDLNNSTGKLLMVEASAPDEDLLSYYGSEERPGVVPVNFRLIEGIGEGATAGNIKLLIEGWLEKLQENWTTNWALSTDKYPRITSRVGDKKLRGYLILSMLLPGQAYTYYGDEIGMTDSKGQWNDTLTPSSPRLSPNSLEYSLNAPTAPMQWNEATSAGFSTNDTTYLPVNENYDYLNVERQLEDPESTLNMYKSLARLRKDPVFRDGDWEIEALNDEKILLLKRSLEGHPTYIILVNTGSERESVNASVYPDLQEELIIVLSTEDFSNSSRAPRDRIKLLPNAAMVLMNSEDNETIEEPFVDESTVTINQNTTDDDETTEEIPVDGAMNSSGEHPWRQWTENFTEDPIDEGDEKVENDSLSDPLTLKIPEIAPAVNNSEEIEEKPRTTSQPIHNIPERIETTTQTPKSLNNADDRHENSSACSNKIAKFVLGFTCSVALIFNYV</sequence>
<evidence type="ECO:0000259" key="8">
    <source>
        <dbReference type="SMART" id="SM00642"/>
    </source>
</evidence>
<feature type="chain" id="PRO_5044701548" description="alpha-glucosidase" evidence="7">
    <location>
        <begin position="26"/>
        <end position="717"/>
    </location>
</feature>
<dbReference type="GO" id="GO:0005975">
    <property type="term" value="P:carbohydrate metabolic process"/>
    <property type="evidence" value="ECO:0007669"/>
    <property type="project" value="InterPro"/>
</dbReference>
<evidence type="ECO:0000313" key="9">
    <source>
        <dbReference type="Proteomes" id="UP000694866"/>
    </source>
</evidence>
<feature type="region of interest" description="Disordered" evidence="6">
    <location>
        <begin position="582"/>
        <end position="611"/>
    </location>
</feature>
<keyword evidence="7" id="KW-0732">Signal</keyword>
<reference evidence="10 11" key="1">
    <citation type="submission" date="2025-04" db="UniProtKB">
        <authorList>
            <consortium name="RefSeq"/>
        </authorList>
    </citation>
    <scope>IDENTIFICATION</scope>
    <source>
        <strain evidence="10 11">USDA-PBARC FA_bdor</strain>
        <tissue evidence="10 11">Whole organism</tissue>
    </source>
</reference>
<keyword evidence="4" id="KW-0325">Glycoprotein</keyword>
<protein>
    <recommendedName>
        <fullName evidence="3">alpha-glucosidase</fullName>
        <ecNumber evidence="3">3.2.1.20</ecNumber>
    </recommendedName>
</protein>
<dbReference type="SMART" id="SM00642">
    <property type="entry name" value="Aamy"/>
    <property type="match status" value="1"/>
</dbReference>
<evidence type="ECO:0000256" key="3">
    <source>
        <dbReference type="ARBA" id="ARBA00012741"/>
    </source>
</evidence>
<dbReference type="Gene3D" id="3.90.400.10">
    <property type="entry name" value="Oligo-1,6-glucosidase, Domain 2"/>
    <property type="match status" value="1"/>
</dbReference>
<dbReference type="Proteomes" id="UP000694866">
    <property type="component" value="Unplaced"/>
</dbReference>
<dbReference type="InterPro" id="IPR017853">
    <property type="entry name" value="GH"/>
</dbReference>
<dbReference type="Gene3D" id="3.20.20.80">
    <property type="entry name" value="Glycosidases"/>
    <property type="match status" value="1"/>
</dbReference>